<dbReference type="EMBL" id="KI536978">
    <property type="protein sequence ID" value="ESR36908.1"/>
    <property type="molecule type" value="Genomic_DNA"/>
</dbReference>
<dbReference type="EMBL" id="KI536978">
    <property type="protein sequence ID" value="ESR36909.1"/>
    <property type="molecule type" value="Genomic_DNA"/>
</dbReference>
<protein>
    <submittedName>
        <fullName evidence="1">Uncharacterized protein</fullName>
    </submittedName>
</protein>
<dbReference type="KEGG" id="cic:CICLE_v10029763mg"/>
<dbReference type="InParanoid" id="V4RQX0"/>
<dbReference type="AlphaFoldDB" id="V4RQX0"/>
<evidence type="ECO:0000313" key="1">
    <source>
        <dbReference type="EMBL" id="ESR36908.1"/>
    </source>
</evidence>
<gene>
    <name evidence="1" type="ORF">CICLE_v10029763mg</name>
</gene>
<keyword evidence="2" id="KW-1185">Reference proteome</keyword>
<dbReference type="Gramene" id="ESR36909">
    <property type="protein sequence ID" value="ESR36909"/>
    <property type="gene ID" value="CICLE_v10029763mg"/>
</dbReference>
<sequence length="53" mass="6013">MCSNYDQNNVRCYSGLSDDACLDFTCTSWIGCSNFLVLGCINYTAASFHWMRN</sequence>
<proteinExistence type="predicted"/>
<name>V4RQX0_CITCL</name>
<organism evidence="1 2">
    <name type="scientific">Citrus clementina</name>
    <name type="common">Clementine</name>
    <name type="synonym">Citrus deliciosa x Citrus sinensis</name>
    <dbReference type="NCBI Taxonomy" id="85681"/>
    <lineage>
        <taxon>Eukaryota</taxon>
        <taxon>Viridiplantae</taxon>
        <taxon>Streptophyta</taxon>
        <taxon>Embryophyta</taxon>
        <taxon>Tracheophyta</taxon>
        <taxon>Spermatophyta</taxon>
        <taxon>Magnoliopsida</taxon>
        <taxon>eudicotyledons</taxon>
        <taxon>Gunneridae</taxon>
        <taxon>Pentapetalae</taxon>
        <taxon>rosids</taxon>
        <taxon>malvids</taxon>
        <taxon>Sapindales</taxon>
        <taxon>Rutaceae</taxon>
        <taxon>Aurantioideae</taxon>
        <taxon>Citrus</taxon>
    </lineage>
</organism>
<evidence type="ECO:0000313" key="2">
    <source>
        <dbReference type="Proteomes" id="UP000030687"/>
    </source>
</evidence>
<accession>V4RQX0</accession>
<dbReference type="Gramene" id="ESR36908">
    <property type="protein sequence ID" value="ESR36908"/>
    <property type="gene ID" value="CICLE_v10029763mg"/>
</dbReference>
<reference evidence="1 2" key="1">
    <citation type="submission" date="2013-10" db="EMBL/GenBank/DDBJ databases">
        <authorList>
            <consortium name="International Citrus Genome Consortium"/>
            <person name="Jenkins J."/>
            <person name="Schmutz J."/>
            <person name="Prochnik S."/>
            <person name="Rokhsar D."/>
            <person name="Gmitter F."/>
            <person name="Ollitrault P."/>
            <person name="Machado M."/>
            <person name="Talon M."/>
            <person name="Wincker P."/>
            <person name="Jaillon O."/>
            <person name="Morgante M."/>
        </authorList>
    </citation>
    <scope>NUCLEOTIDE SEQUENCE</scope>
    <source>
        <strain evidence="2">cv. Clemenules</strain>
    </source>
</reference>
<dbReference type="Proteomes" id="UP000030687">
    <property type="component" value="Unassembled WGS sequence"/>
</dbReference>